<dbReference type="InterPro" id="IPR050524">
    <property type="entry name" value="APC_YAT"/>
</dbReference>
<feature type="transmembrane region" description="Helical" evidence="7">
    <location>
        <begin position="185"/>
        <end position="206"/>
    </location>
</feature>
<feature type="transmembrane region" description="Helical" evidence="7">
    <location>
        <begin position="267"/>
        <end position="288"/>
    </location>
</feature>
<evidence type="ECO:0000256" key="6">
    <source>
        <dbReference type="ARBA" id="ARBA00023136"/>
    </source>
</evidence>
<comment type="caution">
    <text evidence="9">The sequence shown here is derived from an EMBL/GenBank/DDBJ whole genome shotgun (WGS) entry which is preliminary data.</text>
</comment>
<evidence type="ECO:0000256" key="4">
    <source>
        <dbReference type="ARBA" id="ARBA00022970"/>
    </source>
</evidence>
<feature type="transmembrane region" description="Helical" evidence="7">
    <location>
        <begin position="398"/>
        <end position="415"/>
    </location>
</feature>
<name>A0A1Q5Q7V0_TALAT</name>
<feature type="domain" description="Amino acid permease/ SLC12A" evidence="8">
    <location>
        <begin position="46"/>
        <end position="314"/>
    </location>
</feature>
<evidence type="ECO:0000256" key="1">
    <source>
        <dbReference type="ARBA" id="ARBA00004141"/>
    </source>
</evidence>
<keyword evidence="4" id="KW-0029">Amino-acid transport</keyword>
<protein>
    <recommendedName>
        <fullName evidence="8">Amino acid permease/ SLC12A domain-containing protein</fullName>
    </recommendedName>
</protein>
<evidence type="ECO:0000256" key="5">
    <source>
        <dbReference type="ARBA" id="ARBA00022989"/>
    </source>
</evidence>
<feature type="transmembrane region" description="Helical" evidence="7">
    <location>
        <begin position="153"/>
        <end position="173"/>
    </location>
</feature>
<dbReference type="RefSeq" id="XP_020116407.1">
    <property type="nucleotide sequence ID" value="XM_020263562.1"/>
</dbReference>
<dbReference type="InterPro" id="IPR004841">
    <property type="entry name" value="AA-permease/SLC12A_dom"/>
</dbReference>
<dbReference type="OrthoDB" id="3900342at2759"/>
<dbReference type="STRING" id="1441469.A0A1Q5Q7V0"/>
<dbReference type="GO" id="GO:0015171">
    <property type="term" value="F:amino acid transmembrane transporter activity"/>
    <property type="evidence" value="ECO:0007669"/>
    <property type="project" value="TreeGrafter"/>
</dbReference>
<dbReference type="PIRSF" id="PIRSF006060">
    <property type="entry name" value="AA_transporter"/>
    <property type="match status" value="1"/>
</dbReference>
<feature type="transmembrane region" description="Helical" evidence="7">
    <location>
        <begin position="226"/>
        <end position="246"/>
    </location>
</feature>
<reference evidence="9 10" key="1">
    <citation type="submission" date="2015-06" db="EMBL/GenBank/DDBJ databases">
        <title>Talaromyces atroroseus IBT 11181 draft genome.</title>
        <authorList>
            <person name="Rasmussen K.B."/>
            <person name="Rasmussen S."/>
            <person name="Petersen B."/>
            <person name="Sicheritz-Ponten T."/>
            <person name="Mortensen U.H."/>
            <person name="Thrane U."/>
        </authorList>
    </citation>
    <scope>NUCLEOTIDE SEQUENCE [LARGE SCALE GENOMIC DNA]</scope>
    <source>
        <strain evidence="9 10">IBT 11181</strain>
    </source>
</reference>
<dbReference type="Gene3D" id="1.20.1740.10">
    <property type="entry name" value="Amino acid/polyamine transporter I"/>
    <property type="match status" value="1"/>
</dbReference>
<evidence type="ECO:0000256" key="2">
    <source>
        <dbReference type="ARBA" id="ARBA00022448"/>
    </source>
</evidence>
<keyword evidence="10" id="KW-1185">Reference proteome</keyword>
<dbReference type="PANTHER" id="PTHR43341">
    <property type="entry name" value="AMINO ACID PERMEASE"/>
    <property type="match status" value="1"/>
</dbReference>
<dbReference type="PANTHER" id="PTHR43341:SF1">
    <property type="entry name" value="GENERAL AMINO-ACID PERMEASE GAP1"/>
    <property type="match status" value="1"/>
</dbReference>
<proteinExistence type="predicted"/>
<keyword evidence="3 7" id="KW-0812">Transmembrane</keyword>
<keyword evidence="5 7" id="KW-1133">Transmembrane helix</keyword>
<dbReference type="EMBL" id="LFMY01000015">
    <property type="protein sequence ID" value="OKL56286.1"/>
    <property type="molecule type" value="Genomic_DNA"/>
</dbReference>
<evidence type="ECO:0000256" key="7">
    <source>
        <dbReference type="SAM" id="Phobius"/>
    </source>
</evidence>
<keyword evidence="2" id="KW-0813">Transport</keyword>
<dbReference type="Pfam" id="PF00324">
    <property type="entry name" value="AA_permease"/>
    <property type="match status" value="1"/>
</dbReference>
<dbReference type="AlphaFoldDB" id="A0A1Q5Q7V0"/>
<evidence type="ECO:0000313" key="10">
    <source>
        <dbReference type="Proteomes" id="UP000214365"/>
    </source>
</evidence>
<comment type="subcellular location">
    <subcellularLocation>
        <location evidence="1">Membrane</location>
        <topology evidence="1">Multi-pass membrane protein</topology>
    </subcellularLocation>
</comment>
<feature type="transmembrane region" description="Helical" evidence="7">
    <location>
        <begin position="77"/>
        <end position="102"/>
    </location>
</feature>
<sequence length="419" mass="46279">MEKKQPSDSADDVSVEVGRVFVEADYANERPSGSSKQLHHTFSARHIQMIGLAGSIGSGLFIGMGKALRYGNYPGMFLGWGLICTQAWMNMQVMSEACVIFPTSGAFIDHAARFLDPALAFALGACEWFAWHTTLAAEGSVFRLILTYWTTELPTAACMTIYLAVVFGIHFMPNRWFAEFEFFTAVLKILIMVVLIITSIVMLAGGGPSGTTHHATNYTELSAFPIGELLSASFWLHFPAVVRSCLGLPTVRRKCPVWNVPRAVNNLAFRLFFFFGCSIIFVSILVPYTDKPLLGPSNIAAAPYVIALNDAGIIFTWFSSVGSTVYFLAYLVIAATNWGMRAAFKAQNDNPLTLKYAYKNKFYPLGSVFLFASGIFVIASVFYLSLFPIDAPTSASNFFQTFLCIPLFLVLWIGYKVHL</sequence>
<accession>A0A1Q5Q7V0</accession>
<feature type="transmembrane region" description="Helical" evidence="7">
    <location>
        <begin position="365"/>
        <end position="386"/>
    </location>
</feature>
<dbReference type="Proteomes" id="UP000214365">
    <property type="component" value="Unassembled WGS sequence"/>
</dbReference>
<dbReference type="GeneID" id="31008206"/>
<evidence type="ECO:0000259" key="8">
    <source>
        <dbReference type="Pfam" id="PF00324"/>
    </source>
</evidence>
<feature type="transmembrane region" description="Helical" evidence="7">
    <location>
        <begin position="46"/>
        <end position="65"/>
    </location>
</feature>
<organism evidence="9 10">
    <name type="scientific">Talaromyces atroroseus</name>
    <dbReference type="NCBI Taxonomy" id="1441469"/>
    <lineage>
        <taxon>Eukaryota</taxon>
        <taxon>Fungi</taxon>
        <taxon>Dikarya</taxon>
        <taxon>Ascomycota</taxon>
        <taxon>Pezizomycotina</taxon>
        <taxon>Eurotiomycetes</taxon>
        <taxon>Eurotiomycetidae</taxon>
        <taxon>Eurotiales</taxon>
        <taxon>Trichocomaceae</taxon>
        <taxon>Talaromyces</taxon>
        <taxon>Talaromyces sect. Trachyspermi</taxon>
    </lineage>
</organism>
<evidence type="ECO:0000256" key="3">
    <source>
        <dbReference type="ARBA" id="ARBA00022692"/>
    </source>
</evidence>
<gene>
    <name evidence="9" type="ORF">UA08_08450</name>
</gene>
<evidence type="ECO:0000313" key="9">
    <source>
        <dbReference type="EMBL" id="OKL56286.1"/>
    </source>
</evidence>
<dbReference type="GO" id="GO:0016020">
    <property type="term" value="C:membrane"/>
    <property type="evidence" value="ECO:0007669"/>
    <property type="project" value="UniProtKB-SubCell"/>
</dbReference>
<keyword evidence="6 7" id="KW-0472">Membrane</keyword>